<dbReference type="Proteomes" id="UP000053477">
    <property type="component" value="Unassembled WGS sequence"/>
</dbReference>
<evidence type="ECO:0000313" key="2">
    <source>
        <dbReference type="EMBL" id="KLO16287.1"/>
    </source>
</evidence>
<accession>A0A0H2RXD6</accession>
<protein>
    <submittedName>
        <fullName evidence="2">Uncharacterized protein</fullName>
    </submittedName>
</protein>
<gene>
    <name evidence="2" type="ORF">SCHPADRAFT_221803</name>
</gene>
<sequence length="309" mass="34742">MTEIANNNTSPTTPARPESFEVPSLPSFNSPEFADRAGRHVNVLFKDVREATKAVKSAIARFNAVDNAAAKQNGYLDIRDVFIQFQNDLWTLRGLLYEVKASVLEVLVDTDKGRDSFNRLKEHLQKITSEVQSMQYGTLTAFAHDWDGNLIYSPTVQSLRSLYSDFSVNYRYFRELYLPCDRLVGSFKTKPFRVTYSLPQTVLKEGSSDLPQRIVSLGQTLEPIAIQLGKLYIDKAVGSEPVSVSKLREAQVDVLQNLDVFVGGPILEKEGPMPSLHESIQKEIERARSQRFCVAFCGMVKAGRYSSML</sequence>
<keyword evidence="3" id="KW-1185">Reference proteome</keyword>
<reference evidence="2 3" key="1">
    <citation type="submission" date="2015-04" db="EMBL/GenBank/DDBJ databases">
        <title>Complete genome sequence of Schizopora paradoxa KUC8140, a cosmopolitan wood degrader in East Asia.</title>
        <authorList>
            <consortium name="DOE Joint Genome Institute"/>
            <person name="Min B."/>
            <person name="Park H."/>
            <person name="Jang Y."/>
            <person name="Kim J.-J."/>
            <person name="Kim K.H."/>
            <person name="Pangilinan J."/>
            <person name="Lipzen A."/>
            <person name="Riley R."/>
            <person name="Grigoriev I.V."/>
            <person name="Spatafora J.W."/>
            <person name="Choi I.-G."/>
        </authorList>
    </citation>
    <scope>NUCLEOTIDE SEQUENCE [LARGE SCALE GENOMIC DNA]</scope>
    <source>
        <strain evidence="2 3">KUC8140</strain>
    </source>
</reference>
<dbReference type="AlphaFoldDB" id="A0A0H2RXD6"/>
<organism evidence="2 3">
    <name type="scientific">Schizopora paradoxa</name>
    <dbReference type="NCBI Taxonomy" id="27342"/>
    <lineage>
        <taxon>Eukaryota</taxon>
        <taxon>Fungi</taxon>
        <taxon>Dikarya</taxon>
        <taxon>Basidiomycota</taxon>
        <taxon>Agaricomycotina</taxon>
        <taxon>Agaricomycetes</taxon>
        <taxon>Hymenochaetales</taxon>
        <taxon>Schizoporaceae</taxon>
        <taxon>Schizopora</taxon>
    </lineage>
</organism>
<feature type="compositionally biased region" description="Polar residues" evidence="1">
    <location>
        <begin position="1"/>
        <end position="13"/>
    </location>
</feature>
<dbReference type="InParanoid" id="A0A0H2RXD6"/>
<proteinExistence type="predicted"/>
<feature type="region of interest" description="Disordered" evidence="1">
    <location>
        <begin position="1"/>
        <end position="22"/>
    </location>
</feature>
<dbReference type="EMBL" id="KQ085918">
    <property type="protein sequence ID" value="KLO16287.1"/>
    <property type="molecule type" value="Genomic_DNA"/>
</dbReference>
<evidence type="ECO:0000313" key="3">
    <source>
        <dbReference type="Proteomes" id="UP000053477"/>
    </source>
</evidence>
<name>A0A0H2RXD6_9AGAM</name>
<evidence type="ECO:0000256" key="1">
    <source>
        <dbReference type="SAM" id="MobiDB-lite"/>
    </source>
</evidence>